<feature type="coiled-coil region" evidence="1">
    <location>
        <begin position="10"/>
        <end position="72"/>
    </location>
</feature>
<name>A0ABN8N488_9CNID</name>
<feature type="region of interest" description="Disordered" evidence="2">
    <location>
        <begin position="174"/>
        <end position="198"/>
    </location>
</feature>
<evidence type="ECO:0000313" key="4">
    <source>
        <dbReference type="Proteomes" id="UP001159405"/>
    </source>
</evidence>
<accession>A0ABN8N488</accession>
<evidence type="ECO:0000256" key="2">
    <source>
        <dbReference type="SAM" id="MobiDB-lite"/>
    </source>
</evidence>
<gene>
    <name evidence="3" type="ORF">PLOB_00001106</name>
</gene>
<organism evidence="3 4">
    <name type="scientific">Porites lobata</name>
    <dbReference type="NCBI Taxonomy" id="104759"/>
    <lineage>
        <taxon>Eukaryota</taxon>
        <taxon>Metazoa</taxon>
        <taxon>Cnidaria</taxon>
        <taxon>Anthozoa</taxon>
        <taxon>Hexacorallia</taxon>
        <taxon>Scleractinia</taxon>
        <taxon>Fungiina</taxon>
        <taxon>Poritidae</taxon>
        <taxon>Porites</taxon>
    </lineage>
</organism>
<evidence type="ECO:0000313" key="3">
    <source>
        <dbReference type="EMBL" id="CAH3042759.1"/>
    </source>
</evidence>
<dbReference type="EMBL" id="CALNXK010000010">
    <property type="protein sequence ID" value="CAH3042759.1"/>
    <property type="molecule type" value="Genomic_DNA"/>
</dbReference>
<keyword evidence="1" id="KW-0175">Coiled coil</keyword>
<evidence type="ECO:0000256" key="1">
    <source>
        <dbReference type="SAM" id="Coils"/>
    </source>
</evidence>
<reference evidence="3 4" key="1">
    <citation type="submission" date="2022-05" db="EMBL/GenBank/DDBJ databases">
        <authorList>
            <consortium name="Genoscope - CEA"/>
            <person name="William W."/>
        </authorList>
    </citation>
    <scope>NUCLEOTIDE SEQUENCE [LARGE SCALE GENOMIC DNA]</scope>
</reference>
<proteinExistence type="predicted"/>
<dbReference type="Proteomes" id="UP001159405">
    <property type="component" value="Unassembled WGS sequence"/>
</dbReference>
<keyword evidence="4" id="KW-1185">Reference proteome</keyword>
<protein>
    <submittedName>
        <fullName evidence="3">Uncharacterized protein</fullName>
    </submittedName>
</protein>
<feature type="coiled-coil region" evidence="1">
    <location>
        <begin position="102"/>
        <end position="163"/>
    </location>
</feature>
<sequence>MSSKSPKLSRQQLEGSVSILKDEIRRLHEELHQVKTELQLERTRALDVTYALQEKERELEQYQCDYDQEMKEVISKLTLLEADFLKEKKEITRLMTAKDATIESLNNEVSTKNNLIKSLRRKVGSLQSQPDKDDKLIKLEKKMEAQKQEIDNLRNANARLLESLSHVRLSYPNAHHKGRFRRGSSPVASKGHGKSPEVSEWKEELSAFF</sequence>
<comment type="caution">
    <text evidence="3">The sequence shown here is derived from an EMBL/GenBank/DDBJ whole genome shotgun (WGS) entry which is preliminary data.</text>
</comment>